<keyword evidence="3" id="KW-0328">Glycosyltransferase</keyword>
<reference evidence="3 4" key="1">
    <citation type="journal article" date="2018" name="Environ. Microbiol.">
        <title>Novel energy conservation strategies and behaviour of Pelotomaculum schinkii driving syntrophic propionate catabolism.</title>
        <authorList>
            <person name="Hidalgo-Ahumada C.A.P."/>
            <person name="Nobu M.K."/>
            <person name="Narihiro T."/>
            <person name="Tamaki H."/>
            <person name="Liu W.T."/>
            <person name="Kamagata Y."/>
            <person name="Stams A.J.M."/>
            <person name="Imachi H."/>
            <person name="Sousa D.Z."/>
        </authorList>
    </citation>
    <scope>NUCLEOTIDE SEQUENCE [LARGE SCALE GENOMIC DNA]</scope>
    <source>
        <strain evidence="3 4">HH</strain>
    </source>
</reference>
<evidence type="ECO:0000259" key="2">
    <source>
        <dbReference type="Pfam" id="PF13439"/>
    </source>
</evidence>
<dbReference type="Gene3D" id="3.40.50.2000">
    <property type="entry name" value="Glycogen Phosphorylase B"/>
    <property type="match status" value="2"/>
</dbReference>
<dbReference type="Pfam" id="PF00534">
    <property type="entry name" value="Glycos_transf_1"/>
    <property type="match status" value="1"/>
</dbReference>
<dbReference type="InterPro" id="IPR028098">
    <property type="entry name" value="Glyco_trans_4-like_N"/>
</dbReference>
<gene>
    <name evidence="3" type="ORF">Psch_01771</name>
</gene>
<evidence type="ECO:0000259" key="1">
    <source>
        <dbReference type="Pfam" id="PF00534"/>
    </source>
</evidence>
<dbReference type="RefSeq" id="WP_190239903.1">
    <property type="nucleotide sequence ID" value="NZ_QFGA01000001.1"/>
</dbReference>
<dbReference type="EC" id="2.4.1.11" evidence="3"/>
<proteinExistence type="predicted"/>
<dbReference type="Proteomes" id="UP000298324">
    <property type="component" value="Unassembled WGS sequence"/>
</dbReference>
<dbReference type="PANTHER" id="PTHR45947">
    <property type="entry name" value="SULFOQUINOVOSYL TRANSFERASE SQD2"/>
    <property type="match status" value="1"/>
</dbReference>
<evidence type="ECO:0000313" key="3">
    <source>
        <dbReference type="EMBL" id="TEB08216.1"/>
    </source>
</evidence>
<comment type="caution">
    <text evidence="3">The sequence shown here is derived from an EMBL/GenBank/DDBJ whole genome shotgun (WGS) entry which is preliminary data.</text>
</comment>
<dbReference type="InterPro" id="IPR001296">
    <property type="entry name" value="Glyco_trans_1"/>
</dbReference>
<dbReference type="AlphaFoldDB" id="A0A4Y7RHB5"/>
<dbReference type="SUPFAM" id="SSF53756">
    <property type="entry name" value="UDP-Glycosyltransferase/glycogen phosphorylase"/>
    <property type="match status" value="1"/>
</dbReference>
<evidence type="ECO:0000313" key="4">
    <source>
        <dbReference type="Proteomes" id="UP000298324"/>
    </source>
</evidence>
<feature type="domain" description="Glycosyltransferase subfamily 4-like N-terminal" evidence="2">
    <location>
        <begin position="21"/>
        <end position="193"/>
    </location>
</feature>
<dbReference type="InterPro" id="IPR050194">
    <property type="entry name" value="Glycosyltransferase_grp1"/>
</dbReference>
<dbReference type="Pfam" id="PF13439">
    <property type="entry name" value="Glyco_transf_4"/>
    <property type="match status" value="1"/>
</dbReference>
<dbReference type="PANTHER" id="PTHR45947:SF3">
    <property type="entry name" value="SULFOQUINOVOSYL TRANSFERASE SQD2"/>
    <property type="match status" value="1"/>
</dbReference>
<keyword evidence="3" id="KW-0808">Transferase</keyword>
<keyword evidence="4" id="KW-1185">Reference proteome</keyword>
<protein>
    <submittedName>
        <fullName evidence="3">Glycogen synthase</fullName>
        <ecNumber evidence="3">2.4.1.11</ecNumber>
    </submittedName>
</protein>
<organism evidence="3 4">
    <name type="scientific">Pelotomaculum schinkii</name>
    <dbReference type="NCBI Taxonomy" id="78350"/>
    <lineage>
        <taxon>Bacteria</taxon>
        <taxon>Bacillati</taxon>
        <taxon>Bacillota</taxon>
        <taxon>Clostridia</taxon>
        <taxon>Eubacteriales</taxon>
        <taxon>Desulfotomaculaceae</taxon>
        <taxon>Pelotomaculum</taxon>
    </lineage>
</organism>
<sequence>MNILIIPSWYPSKSNPHIGSFFREQAIALQRAGHHVIILNATYQRKSSYFDSDNFKLKILNDEGVKVYSYVTPSFGIVRAKRLMCWNFFRRIRRIYHRIIADGEKINIIHAHSFMPAGYGAYKLGKVYDIPVVVTEHSSGVINKNISPFEINLLKKCVDGTASFICVGEGLKKRVIELTKTNKMIHVIPNMVSPLFKYKEKSKQAKNFLFLAVGNLTARKRFGMTIDAFIEAFKGNENVKLKIVGGGPLYDELKNQIDKSNMSKQITLLGALSREETAQQMQDCDAFILVSAYETFGVVYIEAMACGKPVIGTRNGGADWIINKNNGILIDVDNKEQLVQAMKRMITRYKNYRKEDISKETISQYSEISVVKKLNGIYERCIQE</sequence>
<feature type="domain" description="Glycosyl transferase family 1" evidence="1">
    <location>
        <begin position="200"/>
        <end position="352"/>
    </location>
</feature>
<dbReference type="EMBL" id="QFGA01000001">
    <property type="protein sequence ID" value="TEB08216.1"/>
    <property type="molecule type" value="Genomic_DNA"/>
</dbReference>
<accession>A0A4Y7RHB5</accession>
<dbReference type="GO" id="GO:0004373">
    <property type="term" value="F:alpha-1,4-glucan glucosyltransferase (UDP-glucose donor) activity"/>
    <property type="evidence" value="ECO:0007669"/>
    <property type="project" value="UniProtKB-EC"/>
</dbReference>
<name>A0A4Y7RHB5_9FIRM</name>